<dbReference type="InterPro" id="IPR036291">
    <property type="entry name" value="NAD(P)-bd_dom_sf"/>
</dbReference>
<evidence type="ECO:0000256" key="1">
    <source>
        <dbReference type="ARBA" id="ARBA00006484"/>
    </source>
</evidence>
<sequence>MASLLEGSAFVTGAASGIGEHTAYAFAKYGITKLAITDVNVQGLEAVATNIRNQWPGVEVMALELDVSKSEQVKTVLSQIVTRFGRLDVAVNNAGITGKEGKVHELDEADWSKVLSINLSGVHFCQTEELRIMKDQEDLGPRRGRGAIINVSSLYGLIKPLYPIYYTAYAAAKHGVIGITRADAVAYSGSNIRINAICPGYIETPMMGGDAWSKIENHPLHAHVSETPLRRLGQPEEIADGIVFLASSLSSFVNGFGLAVDGGYSCV</sequence>
<dbReference type="InterPro" id="IPR002347">
    <property type="entry name" value="SDR_fam"/>
</dbReference>
<dbReference type="AlphaFoldDB" id="A0A0F9XS11"/>
<dbReference type="OMA" id="PMKHRER"/>
<dbReference type="Pfam" id="PF13561">
    <property type="entry name" value="adh_short_C2"/>
    <property type="match status" value="1"/>
</dbReference>
<organism evidence="3 4">
    <name type="scientific">Trichoderma harzianum</name>
    <name type="common">Hypocrea lixii</name>
    <dbReference type="NCBI Taxonomy" id="5544"/>
    <lineage>
        <taxon>Eukaryota</taxon>
        <taxon>Fungi</taxon>
        <taxon>Dikarya</taxon>
        <taxon>Ascomycota</taxon>
        <taxon>Pezizomycotina</taxon>
        <taxon>Sordariomycetes</taxon>
        <taxon>Hypocreomycetidae</taxon>
        <taxon>Hypocreales</taxon>
        <taxon>Hypocreaceae</taxon>
        <taxon>Trichoderma</taxon>
    </lineage>
</organism>
<evidence type="ECO:0000256" key="2">
    <source>
        <dbReference type="ARBA" id="ARBA00022857"/>
    </source>
</evidence>
<protein>
    <submittedName>
        <fullName evidence="3">3-oxoacyl-(Acyl-carrier-protein) reductase</fullName>
    </submittedName>
</protein>
<dbReference type="GO" id="GO:0048038">
    <property type="term" value="F:quinone binding"/>
    <property type="evidence" value="ECO:0007669"/>
    <property type="project" value="TreeGrafter"/>
</dbReference>
<proteinExistence type="inferred from homology"/>
<evidence type="ECO:0000313" key="3">
    <source>
        <dbReference type="EMBL" id="KKP07210.1"/>
    </source>
</evidence>
<gene>
    <name evidence="3" type="ORF">THAR02_00746</name>
</gene>
<dbReference type="PRINTS" id="PR00080">
    <property type="entry name" value="SDRFAMILY"/>
</dbReference>
<dbReference type="EMBL" id="JOKZ01000011">
    <property type="protein sequence ID" value="KKP07210.1"/>
    <property type="molecule type" value="Genomic_DNA"/>
</dbReference>
<dbReference type="Gene3D" id="3.40.50.720">
    <property type="entry name" value="NAD(P)-binding Rossmann-like Domain"/>
    <property type="match status" value="1"/>
</dbReference>
<keyword evidence="2" id="KW-0521">NADP</keyword>
<dbReference type="Proteomes" id="UP000034112">
    <property type="component" value="Unassembled WGS sequence"/>
</dbReference>
<dbReference type="GO" id="GO:0016616">
    <property type="term" value="F:oxidoreductase activity, acting on the CH-OH group of donors, NAD or NADP as acceptor"/>
    <property type="evidence" value="ECO:0007669"/>
    <property type="project" value="TreeGrafter"/>
</dbReference>
<dbReference type="PANTHER" id="PTHR42760">
    <property type="entry name" value="SHORT-CHAIN DEHYDROGENASES/REDUCTASES FAMILY MEMBER"/>
    <property type="match status" value="1"/>
</dbReference>
<name>A0A0F9XS11_TRIHA</name>
<dbReference type="FunFam" id="3.40.50.720:FF:000084">
    <property type="entry name" value="Short-chain dehydrogenase reductase"/>
    <property type="match status" value="1"/>
</dbReference>
<comment type="similarity">
    <text evidence="1">Belongs to the short-chain dehydrogenases/reductases (SDR) family.</text>
</comment>
<reference evidence="4" key="1">
    <citation type="journal article" date="2015" name="Genome Announc.">
        <title>Draft whole-genome sequence of the biocontrol agent Trichoderma harzianum T6776.</title>
        <authorList>
            <person name="Baroncelli R."/>
            <person name="Piaggeschi G."/>
            <person name="Fiorini L."/>
            <person name="Bertolini E."/>
            <person name="Zapparata A."/>
            <person name="Pe M.E."/>
            <person name="Sarrocco S."/>
            <person name="Vannacci G."/>
        </authorList>
    </citation>
    <scope>NUCLEOTIDE SEQUENCE [LARGE SCALE GENOMIC DNA]</scope>
    <source>
        <strain evidence="4">T6776</strain>
    </source>
</reference>
<dbReference type="PRINTS" id="PR00081">
    <property type="entry name" value="GDHRDH"/>
</dbReference>
<dbReference type="PANTHER" id="PTHR42760:SF45">
    <property type="entry name" value="SHORT CHAIN DEHYDROGENASE_REDUCTASE FAMILY PROTEIN, PUTATIVE (AFU_ORTHOLOGUE AFUA_3G09150)-RELATED"/>
    <property type="match status" value="1"/>
</dbReference>
<comment type="caution">
    <text evidence="3">The sequence shown here is derived from an EMBL/GenBank/DDBJ whole genome shotgun (WGS) entry which is preliminary data.</text>
</comment>
<accession>A0A0F9XS11</accession>
<dbReference type="GO" id="GO:0006633">
    <property type="term" value="P:fatty acid biosynthetic process"/>
    <property type="evidence" value="ECO:0007669"/>
    <property type="project" value="TreeGrafter"/>
</dbReference>
<dbReference type="OrthoDB" id="5840532at2759"/>
<dbReference type="SUPFAM" id="SSF51735">
    <property type="entry name" value="NAD(P)-binding Rossmann-fold domains"/>
    <property type="match status" value="1"/>
</dbReference>
<evidence type="ECO:0000313" key="4">
    <source>
        <dbReference type="Proteomes" id="UP000034112"/>
    </source>
</evidence>